<keyword evidence="3" id="KW-1185">Reference proteome</keyword>
<dbReference type="PIRSF" id="PIRSF021435">
    <property type="entry name" value="SpoIIIAB"/>
    <property type="match status" value="1"/>
</dbReference>
<comment type="caution">
    <text evidence="2">The sequence shown here is derived from an EMBL/GenBank/DDBJ whole genome shotgun (WGS) entry which is preliminary data.</text>
</comment>
<dbReference type="RefSeq" id="WP_186859084.1">
    <property type="nucleotide sequence ID" value="NZ_JACOOO010000001.1"/>
</dbReference>
<evidence type="ECO:0000313" key="2">
    <source>
        <dbReference type="EMBL" id="MBC5627514.1"/>
    </source>
</evidence>
<dbReference type="Pfam" id="PF09548">
    <property type="entry name" value="Spore_III_AB"/>
    <property type="match status" value="1"/>
</dbReference>
<reference evidence="2 3" key="1">
    <citation type="submission" date="2020-08" db="EMBL/GenBank/DDBJ databases">
        <title>Genome public.</title>
        <authorList>
            <person name="Liu C."/>
            <person name="Sun Q."/>
        </authorList>
    </citation>
    <scope>NUCLEOTIDE SEQUENCE [LARGE SCALE GENOMIC DNA]</scope>
    <source>
        <strain evidence="2 3">NSJ-6</strain>
    </source>
</reference>
<evidence type="ECO:0000256" key="1">
    <source>
        <dbReference type="SAM" id="Phobius"/>
    </source>
</evidence>
<name>A0ABR7D807_9CLOT</name>
<protein>
    <submittedName>
        <fullName evidence="2">Stage III sporulation protein AB</fullName>
    </submittedName>
</protein>
<feature type="transmembrane region" description="Helical" evidence="1">
    <location>
        <begin position="6"/>
        <end position="25"/>
    </location>
</feature>
<accession>A0ABR7D807</accession>
<dbReference type="NCBIfam" id="TIGR02833">
    <property type="entry name" value="spore_III_AB"/>
    <property type="match status" value="1"/>
</dbReference>
<dbReference type="EMBL" id="JACOOO010000001">
    <property type="protein sequence ID" value="MBC5627514.1"/>
    <property type="molecule type" value="Genomic_DNA"/>
</dbReference>
<dbReference type="InterPro" id="IPR014198">
    <property type="entry name" value="Spore_III_AB"/>
</dbReference>
<keyword evidence="1" id="KW-0812">Transmembrane</keyword>
<keyword evidence="1" id="KW-0472">Membrane</keyword>
<evidence type="ECO:0000313" key="3">
    <source>
        <dbReference type="Proteomes" id="UP000596929"/>
    </source>
</evidence>
<proteinExistence type="predicted"/>
<dbReference type="Proteomes" id="UP000596929">
    <property type="component" value="Unassembled WGS sequence"/>
</dbReference>
<gene>
    <name evidence="2" type="primary">spoIIIAB</name>
    <name evidence="2" type="ORF">H8S20_01255</name>
</gene>
<sequence>MFRFIVIFITFLACAYIGFYFGEVYKYRSLELKDFQKAVTLMNTEVLYSNTPLPIALLNISYKLETTFSKVFKEISDMLEEGEIFSVYEGFNKSYSKHKDEFNLKEGDLNIIKDFFFSLGESGVYGQEKIFNLTSEELKRKYLEAEEECKVNRKMYRGIGVCVGAIIAIFFI</sequence>
<organism evidence="2 3">
    <name type="scientific">Clostridium hominis</name>
    <dbReference type="NCBI Taxonomy" id="2763036"/>
    <lineage>
        <taxon>Bacteria</taxon>
        <taxon>Bacillati</taxon>
        <taxon>Bacillota</taxon>
        <taxon>Clostridia</taxon>
        <taxon>Eubacteriales</taxon>
        <taxon>Clostridiaceae</taxon>
        <taxon>Clostridium</taxon>
    </lineage>
</organism>
<keyword evidence="1" id="KW-1133">Transmembrane helix</keyword>